<reference evidence="3 4" key="1">
    <citation type="submission" date="2019-06" db="EMBL/GenBank/DDBJ databases">
        <title>Whole genome sequence for Rhodospirillaceae sp. R148.</title>
        <authorList>
            <person name="Wang G."/>
        </authorList>
    </citation>
    <scope>NUCLEOTIDE SEQUENCE [LARGE SCALE GENOMIC DNA]</scope>
    <source>
        <strain evidence="3 4">R148</strain>
    </source>
</reference>
<protein>
    <recommendedName>
        <fullName evidence="5">DUF2946 domain-containing protein</fullName>
    </recommendedName>
</protein>
<organism evidence="3 4">
    <name type="scientific">Denitrobaculum tricleocarpae</name>
    <dbReference type="NCBI Taxonomy" id="2591009"/>
    <lineage>
        <taxon>Bacteria</taxon>
        <taxon>Pseudomonadati</taxon>
        <taxon>Pseudomonadota</taxon>
        <taxon>Alphaproteobacteria</taxon>
        <taxon>Rhodospirillales</taxon>
        <taxon>Rhodospirillaceae</taxon>
        <taxon>Denitrobaculum</taxon>
    </lineage>
</organism>
<dbReference type="EMBL" id="VHSH01000012">
    <property type="protein sequence ID" value="TQV72497.1"/>
    <property type="molecule type" value="Genomic_DNA"/>
</dbReference>
<comment type="caution">
    <text evidence="3">The sequence shown here is derived from an EMBL/GenBank/DDBJ whole genome shotgun (WGS) entry which is preliminary data.</text>
</comment>
<feature type="chain" id="PRO_5021760772" description="DUF2946 domain-containing protein" evidence="2">
    <location>
        <begin position="26"/>
        <end position="127"/>
    </location>
</feature>
<evidence type="ECO:0000313" key="3">
    <source>
        <dbReference type="EMBL" id="TQV72497.1"/>
    </source>
</evidence>
<feature type="compositionally biased region" description="Polar residues" evidence="1">
    <location>
        <begin position="118"/>
        <end position="127"/>
    </location>
</feature>
<sequence length="127" mass="13680">MVLQRLTAWIALLCFATMVALPGFAAFLPQDDGTISIVICSPDGLKTIEIAEESDPGTAENHPRCDVCKIHCGMGAVTQLSGWAFPQSGHSSKTERPSDVKVTRQLTVEQRLPRGPPASNNARLQHA</sequence>
<feature type="compositionally biased region" description="Basic and acidic residues" evidence="1">
    <location>
        <begin position="92"/>
        <end position="102"/>
    </location>
</feature>
<dbReference type="InterPro" id="IPR021333">
    <property type="entry name" value="DUF2946"/>
</dbReference>
<feature type="signal peptide" evidence="2">
    <location>
        <begin position="1"/>
        <end position="25"/>
    </location>
</feature>
<evidence type="ECO:0000313" key="4">
    <source>
        <dbReference type="Proteomes" id="UP000315252"/>
    </source>
</evidence>
<evidence type="ECO:0008006" key="5">
    <source>
        <dbReference type="Google" id="ProtNLM"/>
    </source>
</evidence>
<dbReference type="Pfam" id="PF11162">
    <property type="entry name" value="DUF2946"/>
    <property type="match status" value="1"/>
</dbReference>
<keyword evidence="2" id="KW-0732">Signal</keyword>
<name>A0A545T5H4_9PROT</name>
<gene>
    <name evidence="3" type="ORF">FKG95_25860</name>
</gene>
<feature type="region of interest" description="Disordered" evidence="1">
    <location>
        <begin position="86"/>
        <end position="127"/>
    </location>
</feature>
<dbReference type="RefSeq" id="WP_142899344.1">
    <property type="nucleotide sequence ID" value="NZ_ML660063.1"/>
</dbReference>
<evidence type="ECO:0000256" key="1">
    <source>
        <dbReference type="SAM" id="MobiDB-lite"/>
    </source>
</evidence>
<dbReference type="Proteomes" id="UP000315252">
    <property type="component" value="Unassembled WGS sequence"/>
</dbReference>
<dbReference type="AlphaFoldDB" id="A0A545T5H4"/>
<keyword evidence="4" id="KW-1185">Reference proteome</keyword>
<evidence type="ECO:0000256" key="2">
    <source>
        <dbReference type="SAM" id="SignalP"/>
    </source>
</evidence>
<accession>A0A545T5H4</accession>
<proteinExistence type="predicted"/>